<dbReference type="EMBL" id="FWWT01000022">
    <property type="protein sequence ID" value="SMB95371.1"/>
    <property type="molecule type" value="Genomic_DNA"/>
</dbReference>
<dbReference type="RefSeq" id="WP_084054192.1">
    <property type="nucleotide sequence ID" value="NZ_FWWT01000022.1"/>
</dbReference>
<sequence length="85" mass="9935">MTLEELKVVYFQLIKDETGNFKELKQVEEAPGPIKLAIDKLIKYDSKDATVQSEGISDLKQSYFEVKNFPVDVLNLLRPYKRLKW</sequence>
<name>A0A1W1VQK9_DESTI</name>
<gene>
    <name evidence="1" type="ORF">SAMN00017405_0393</name>
</gene>
<dbReference type="Proteomes" id="UP000192731">
    <property type="component" value="Unassembled WGS sequence"/>
</dbReference>
<protein>
    <submittedName>
        <fullName evidence="1">Uncharacterized protein</fullName>
    </submittedName>
</protein>
<proteinExistence type="predicted"/>
<keyword evidence="2" id="KW-1185">Reference proteome</keyword>
<evidence type="ECO:0000313" key="1">
    <source>
        <dbReference type="EMBL" id="SMB95371.1"/>
    </source>
</evidence>
<reference evidence="1 2" key="1">
    <citation type="submission" date="2017-04" db="EMBL/GenBank/DDBJ databases">
        <authorList>
            <person name="Afonso C.L."/>
            <person name="Miller P.J."/>
            <person name="Scott M.A."/>
            <person name="Spackman E."/>
            <person name="Goraichik I."/>
            <person name="Dimitrov K.M."/>
            <person name="Suarez D.L."/>
            <person name="Swayne D.E."/>
        </authorList>
    </citation>
    <scope>NUCLEOTIDE SEQUENCE [LARGE SCALE GENOMIC DNA]</scope>
    <source>
        <strain evidence="1 2">DSM 11270</strain>
    </source>
</reference>
<dbReference type="InterPro" id="IPR053746">
    <property type="entry name" value="Viral_HT_Connector_Assembly"/>
</dbReference>
<accession>A0A1W1VQK9</accession>
<dbReference type="Gene3D" id="1.10.246.150">
    <property type="match status" value="1"/>
</dbReference>
<dbReference type="STRING" id="656914.SAMN00017405_0393"/>
<evidence type="ECO:0000313" key="2">
    <source>
        <dbReference type="Proteomes" id="UP000192731"/>
    </source>
</evidence>
<organism evidence="1 2">
    <name type="scientific">Desulfonispora thiosulfatigenes DSM 11270</name>
    <dbReference type="NCBI Taxonomy" id="656914"/>
    <lineage>
        <taxon>Bacteria</taxon>
        <taxon>Bacillati</taxon>
        <taxon>Bacillota</taxon>
        <taxon>Clostridia</taxon>
        <taxon>Eubacteriales</taxon>
        <taxon>Peptococcaceae</taxon>
        <taxon>Desulfonispora</taxon>
    </lineage>
</organism>
<dbReference type="AlphaFoldDB" id="A0A1W1VQK9"/>